<feature type="transmembrane region" description="Helical" evidence="10">
    <location>
        <begin position="66"/>
        <end position="89"/>
    </location>
</feature>
<evidence type="ECO:0000256" key="4">
    <source>
        <dbReference type="ARBA" id="ARBA00022475"/>
    </source>
</evidence>
<keyword evidence="5 10" id="KW-0812">Transmembrane</keyword>
<protein>
    <recommendedName>
        <fullName evidence="3 9">Flagellar biosynthetic protein FliR</fullName>
    </recommendedName>
</protein>
<dbReference type="PANTHER" id="PTHR30065:SF1">
    <property type="entry name" value="SURFACE PRESENTATION OF ANTIGENS PROTEIN SPAR"/>
    <property type="match status" value="1"/>
</dbReference>
<dbReference type="PANTHER" id="PTHR30065">
    <property type="entry name" value="FLAGELLAR BIOSYNTHETIC PROTEIN FLIR"/>
    <property type="match status" value="1"/>
</dbReference>
<feature type="transmembrane region" description="Helical" evidence="10">
    <location>
        <begin position="6"/>
        <end position="28"/>
    </location>
</feature>
<evidence type="ECO:0000256" key="2">
    <source>
        <dbReference type="ARBA" id="ARBA00009772"/>
    </source>
</evidence>
<dbReference type="InterPro" id="IPR006303">
    <property type="entry name" value="FliR"/>
</dbReference>
<dbReference type="NCBIfam" id="TIGR01400">
    <property type="entry name" value="fliR"/>
    <property type="match status" value="1"/>
</dbReference>
<keyword evidence="11" id="KW-0282">Flagellum</keyword>
<sequence>MMNWLNELPILLLVLVRISCFFITVPVFMSRSIPATFKIGLSFFLAMIVTISTAGPHEIPAFSAEYVLLIMKEAIVGLGLGFIASILFYSIQLAGTLIDLQSGFAMGAMYDPQSGTNANLTGRLKNVLATLFLLSVDGHHLLIQGILESYQWIPVDAFVPALMDGRISTLILETFKNSLIIAFLLAAPVVFTLFIVDLVLGIIGKTSPQINLMVLGFSLKIGVYYLVLFMALPGFFLLLQRIFTEMFDSLSEMMRIMGASI</sequence>
<dbReference type="PRINTS" id="PR00953">
    <property type="entry name" value="TYPE3IMRPROT"/>
</dbReference>
<proteinExistence type="inferred from homology"/>
<dbReference type="AlphaFoldDB" id="A0A2N5H7H4"/>
<dbReference type="InterPro" id="IPR002010">
    <property type="entry name" value="T3SS_IM_R"/>
</dbReference>
<evidence type="ECO:0000256" key="8">
    <source>
        <dbReference type="ARBA" id="ARBA00023143"/>
    </source>
</evidence>
<dbReference type="EMBL" id="PGVE01000095">
    <property type="protein sequence ID" value="PLS01467.1"/>
    <property type="molecule type" value="Genomic_DNA"/>
</dbReference>
<dbReference type="GO" id="GO:0006605">
    <property type="term" value="P:protein targeting"/>
    <property type="evidence" value="ECO:0007669"/>
    <property type="project" value="UniProtKB-UniRule"/>
</dbReference>
<organism evidence="11 12">
    <name type="scientific">Neobacillus cucumis</name>
    <dbReference type="NCBI Taxonomy" id="1740721"/>
    <lineage>
        <taxon>Bacteria</taxon>
        <taxon>Bacillati</taxon>
        <taxon>Bacillota</taxon>
        <taxon>Bacilli</taxon>
        <taxon>Bacillales</taxon>
        <taxon>Bacillaceae</taxon>
        <taxon>Neobacillus</taxon>
    </lineage>
</organism>
<dbReference type="OrthoDB" id="9807748at2"/>
<evidence type="ECO:0000313" key="12">
    <source>
        <dbReference type="Proteomes" id="UP000234950"/>
    </source>
</evidence>
<evidence type="ECO:0000256" key="3">
    <source>
        <dbReference type="ARBA" id="ARBA00021717"/>
    </source>
</evidence>
<feature type="transmembrane region" description="Helical" evidence="10">
    <location>
        <begin position="179"/>
        <end position="203"/>
    </location>
</feature>
<name>A0A2N5H7H4_9BACI</name>
<evidence type="ECO:0000313" key="11">
    <source>
        <dbReference type="EMBL" id="PLS01467.1"/>
    </source>
</evidence>
<keyword evidence="7 10" id="KW-0472">Membrane</keyword>
<evidence type="ECO:0000256" key="6">
    <source>
        <dbReference type="ARBA" id="ARBA00022989"/>
    </source>
</evidence>
<dbReference type="GO" id="GO:0005886">
    <property type="term" value="C:plasma membrane"/>
    <property type="evidence" value="ECO:0007669"/>
    <property type="project" value="UniProtKB-SubCell"/>
</dbReference>
<comment type="function">
    <text evidence="1 10">Role in flagellar biosynthesis.</text>
</comment>
<comment type="caution">
    <text evidence="11">The sequence shown here is derived from an EMBL/GenBank/DDBJ whole genome shotgun (WGS) entry which is preliminary data.</text>
</comment>
<dbReference type="Proteomes" id="UP000234950">
    <property type="component" value="Unassembled WGS sequence"/>
</dbReference>
<gene>
    <name evidence="11" type="ORF">CVD27_25215</name>
</gene>
<keyword evidence="11" id="KW-0969">Cilium</keyword>
<comment type="subcellular location">
    <subcellularLocation>
        <location evidence="10">Cell membrane</location>
        <topology evidence="10">Multi-pass membrane protein</topology>
    </subcellularLocation>
    <subcellularLocation>
        <location evidence="10">Bacterial flagellum basal body</location>
    </subcellularLocation>
</comment>
<keyword evidence="6 10" id="KW-1133">Transmembrane helix</keyword>
<dbReference type="GO" id="GO:0009425">
    <property type="term" value="C:bacterial-type flagellum basal body"/>
    <property type="evidence" value="ECO:0007669"/>
    <property type="project" value="UniProtKB-SubCell"/>
</dbReference>
<evidence type="ECO:0000256" key="9">
    <source>
        <dbReference type="NCBIfam" id="TIGR01400"/>
    </source>
</evidence>
<keyword evidence="8 10" id="KW-0975">Bacterial flagellum</keyword>
<feature type="transmembrane region" description="Helical" evidence="10">
    <location>
        <begin position="35"/>
        <end position="54"/>
    </location>
</feature>
<reference evidence="11 12" key="1">
    <citation type="submission" date="2017-11" db="EMBL/GenBank/DDBJ databases">
        <title>Comparitive Functional Genomics of Dry Heat Resistant strains isolated from the Viking Spacecraft.</title>
        <authorList>
            <person name="Seuylemezian A."/>
            <person name="Cooper K."/>
            <person name="Vaishampayan P."/>
        </authorList>
    </citation>
    <scope>NUCLEOTIDE SEQUENCE [LARGE SCALE GENOMIC DNA]</scope>
    <source>
        <strain evidence="11 12">V32-6</strain>
    </source>
</reference>
<dbReference type="GO" id="GO:0044780">
    <property type="term" value="P:bacterial-type flagellum assembly"/>
    <property type="evidence" value="ECO:0007669"/>
    <property type="project" value="UniProtKB-UniRule"/>
</dbReference>
<comment type="similarity">
    <text evidence="2 10">Belongs to the FliR/MopE/SpaR family.</text>
</comment>
<dbReference type="Pfam" id="PF01311">
    <property type="entry name" value="Bac_export_1"/>
    <property type="match status" value="1"/>
</dbReference>
<accession>A0A2N5H7H4</accession>
<keyword evidence="11" id="KW-0966">Cell projection</keyword>
<keyword evidence="12" id="KW-1185">Reference proteome</keyword>
<feature type="transmembrane region" description="Helical" evidence="10">
    <location>
        <begin position="223"/>
        <end position="243"/>
    </location>
</feature>
<evidence type="ECO:0000256" key="1">
    <source>
        <dbReference type="ARBA" id="ARBA00002578"/>
    </source>
</evidence>
<evidence type="ECO:0000256" key="7">
    <source>
        <dbReference type="ARBA" id="ARBA00023136"/>
    </source>
</evidence>
<keyword evidence="4 10" id="KW-1003">Cell membrane</keyword>
<evidence type="ECO:0000256" key="10">
    <source>
        <dbReference type="RuleBase" id="RU362071"/>
    </source>
</evidence>
<evidence type="ECO:0000256" key="5">
    <source>
        <dbReference type="ARBA" id="ARBA00022692"/>
    </source>
</evidence>